<dbReference type="AlphaFoldDB" id="A0A9Q0TN16"/>
<organism evidence="1 2">
    <name type="scientific">Salix viminalis</name>
    <name type="common">Common osier</name>
    <name type="synonym">Basket willow</name>
    <dbReference type="NCBI Taxonomy" id="40686"/>
    <lineage>
        <taxon>Eukaryota</taxon>
        <taxon>Viridiplantae</taxon>
        <taxon>Streptophyta</taxon>
        <taxon>Embryophyta</taxon>
        <taxon>Tracheophyta</taxon>
        <taxon>Spermatophyta</taxon>
        <taxon>Magnoliopsida</taxon>
        <taxon>eudicotyledons</taxon>
        <taxon>Gunneridae</taxon>
        <taxon>Pentapetalae</taxon>
        <taxon>rosids</taxon>
        <taxon>fabids</taxon>
        <taxon>Malpighiales</taxon>
        <taxon>Salicaceae</taxon>
        <taxon>Saliceae</taxon>
        <taxon>Salix</taxon>
    </lineage>
</organism>
<proteinExistence type="predicted"/>
<keyword evidence="2" id="KW-1185">Reference proteome</keyword>
<protein>
    <submittedName>
        <fullName evidence="1">Uncharacterized protein</fullName>
    </submittedName>
</protein>
<accession>A0A9Q0TN16</accession>
<name>A0A9Q0TN16_SALVM</name>
<evidence type="ECO:0000313" key="1">
    <source>
        <dbReference type="EMBL" id="KAJ6714588.1"/>
    </source>
</evidence>
<reference evidence="1" key="1">
    <citation type="submission" date="2022-11" db="EMBL/GenBank/DDBJ databases">
        <authorList>
            <person name="Hyden B.L."/>
            <person name="Feng K."/>
            <person name="Yates T."/>
            <person name="Jawdy S."/>
            <person name="Smart L.B."/>
            <person name="Muchero W."/>
        </authorList>
    </citation>
    <scope>NUCLEOTIDE SEQUENCE</scope>
    <source>
        <tissue evidence="1">Shoot tip</tissue>
    </source>
</reference>
<comment type="caution">
    <text evidence="1">The sequence shown here is derived from an EMBL/GenBank/DDBJ whole genome shotgun (WGS) entry which is preliminary data.</text>
</comment>
<gene>
    <name evidence="1" type="ORF">OIU85_026124</name>
</gene>
<evidence type="ECO:0000313" key="2">
    <source>
        <dbReference type="Proteomes" id="UP001151529"/>
    </source>
</evidence>
<dbReference type="EMBL" id="JAPFFL010000007">
    <property type="protein sequence ID" value="KAJ6714588.1"/>
    <property type="molecule type" value="Genomic_DNA"/>
</dbReference>
<reference evidence="1" key="2">
    <citation type="journal article" date="2023" name="Int. J. Mol. Sci.">
        <title>De Novo Assembly and Annotation of 11 Diverse Shrub Willow (Salix) Genomes Reveals Novel Gene Organization in Sex-Linked Regions.</title>
        <authorList>
            <person name="Hyden B."/>
            <person name="Feng K."/>
            <person name="Yates T.B."/>
            <person name="Jawdy S."/>
            <person name="Cereghino C."/>
            <person name="Smart L.B."/>
            <person name="Muchero W."/>
        </authorList>
    </citation>
    <scope>NUCLEOTIDE SEQUENCE [LARGE SCALE GENOMIC DNA]</scope>
    <source>
        <tissue evidence="1">Shoot tip</tissue>
    </source>
</reference>
<dbReference type="Proteomes" id="UP001151529">
    <property type="component" value="Chromosome 1"/>
</dbReference>
<sequence>MSICNQRLLKQAGSVNGKCLYVGQQPRMDLKEHLSSWRSTSTCSTSPGFCVFVEVEPHHERSGTLFPNFGCHGGRKRDIRVFPIKSSFG</sequence>